<name>A6KQY7_RAT</name>
<gene>
    <name evidence="3" type="primary">Uhrf1</name>
    <name evidence="1" type="synonym">Uhrf1_mapped</name>
    <name evidence="1" type="ORF">rCG_45084</name>
</gene>
<evidence type="ECO:0000313" key="2">
    <source>
        <dbReference type="Proteomes" id="UP000234681"/>
    </source>
</evidence>
<dbReference type="Proteomes" id="UP000234681">
    <property type="component" value="Chromosome 9"/>
</dbReference>
<accession>A6KQY7</accession>
<dbReference type="RGD" id="1595855">
    <property type="gene designation" value="Uhrf1"/>
</dbReference>
<organism evidence="1 2">
    <name type="scientific">Rattus norvegicus</name>
    <name type="common">Rat</name>
    <dbReference type="NCBI Taxonomy" id="10116"/>
    <lineage>
        <taxon>Eukaryota</taxon>
        <taxon>Metazoa</taxon>
        <taxon>Chordata</taxon>
        <taxon>Craniata</taxon>
        <taxon>Vertebrata</taxon>
        <taxon>Euteleostomi</taxon>
        <taxon>Mammalia</taxon>
        <taxon>Eutheria</taxon>
        <taxon>Euarchontoglires</taxon>
        <taxon>Glires</taxon>
        <taxon>Rodentia</taxon>
        <taxon>Myomorpha</taxon>
        <taxon>Muroidea</taxon>
        <taxon>Muridae</taxon>
        <taxon>Murinae</taxon>
        <taxon>Rattus</taxon>
    </lineage>
</organism>
<reference evidence="2" key="1">
    <citation type="submission" date="2005-09" db="EMBL/GenBank/DDBJ databases">
        <authorList>
            <person name="Mural R.J."/>
            <person name="Li P.W."/>
            <person name="Adams M.D."/>
            <person name="Amanatides P.G."/>
            <person name="Baden-Tillson H."/>
            <person name="Barnstead M."/>
            <person name="Chin S.H."/>
            <person name="Dew I."/>
            <person name="Evans C.A."/>
            <person name="Ferriera S."/>
            <person name="Flanigan M."/>
            <person name="Fosler C."/>
            <person name="Glodek A."/>
            <person name="Gu Z."/>
            <person name="Holt R.A."/>
            <person name="Jennings D."/>
            <person name="Kraft C.L."/>
            <person name="Lu F."/>
            <person name="Nguyen T."/>
            <person name="Nusskern D.R."/>
            <person name="Pfannkoch C.M."/>
            <person name="Sitter C."/>
            <person name="Sutton G.G."/>
            <person name="Venter J.C."/>
            <person name="Wang Z."/>
            <person name="Woodage T."/>
            <person name="Zheng X.H."/>
            <person name="Zhong F."/>
        </authorList>
    </citation>
    <scope>NUCLEOTIDE SEQUENCE [LARGE SCALE GENOMIC DNA]</scope>
    <source>
        <strain>BN</strain>
        <strain evidence="2">Sprague-Dawley</strain>
    </source>
</reference>
<evidence type="ECO:0000313" key="1">
    <source>
        <dbReference type="EMBL" id="EDL83645.1"/>
    </source>
</evidence>
<protein>
    <submittedName>
        <fullName evidence="1">Ubiquitin-like, containing PHD and RING finger domains, 1 (Mapped), isoform CRA_b</fullName>
    </submittedName>
</protein>
<evidence type="ECO:0000313" key="3">
    <source>
        <dbReference type="RGD" id="1595855"/>
    </source>
</evidence>
<dbReference type="AlphaFoldDB" id="A6KQY7"/>
<proteinExistence type="predicted"/>
<dbReference type="EMBL" id="CH474092">
    <property type="protein sequence ID" value="EDL83645.1"/>
    <property type="molecule type" value="Genomic_DNA"/>
</dbReference>
<sequence>MIMAISSPTRAVVAETSLATSVQRDSPLTRNSLITTGLWRSIATPQSMRKVRRLKTGARVSRCVWSGT</sequence>